<dbReference type="GO" id="GO:0032259">
    <property type="term" value="P:methylation"/>
    <property type="evidence" value="ECO:0007669"/>
    <property type="project" value="UniProtKB-KW"/>
</dbReference>
<reference evidence="2 3" key="1">
    <citation type="submission" date="2019-07" db="EMBL/GenBank/DDBJ databases">
        <title>Quadrisphaera sp. strain DD2A genome sequencing and assembly.</title>
        <authorList>
            <person name="Kim I."/>
        </authorList>
    </citation>
    <scope>NUCLEOTIDE SEQUENCE [LARGE SCALE GENOMIC DNA]</scope>
    <source>
        <strain evidence="2 3">DD2A</strain>
    </source>
</reference>
<organism evidence="2 3">
    <name type="scientific">Quadrisphaera setariae</name>
    <dbReference type="NCBI Taxonomy" id="2593304"/>
    <lineage>
        <taxon>Bacteria</taxon>
        <taxon>Bacillati</taxon>
        <taxon>Actinomycetota</taxon>
        <taxon>Actinomycetes</taxon>
        <taxon>Kineosporiales</taxon>
        <taxon>Kineosporiaceae</taxon>
        <taxon>Quadrisphaera</taxon>
    </lineage>
</organism>
<sequence>MAPDAHYEHPRLAAVYDALDPDRSDLLPYLALVEELGARRVLDIGCGTGVLARLLADRGLEVTGLDPAAGSLAVAAAGAGAERVRWLHGDARSLAGAVPRVVVDLVVMTGNAAQAVVDDDEWAALLRVAHDALVPGGTFAFETRVPEARAWEGWTREATDTTHHLPGVGEVRTWSDVLDVSGPPASPTVVFEQVFTFADDGEVLRSRSVLRFRSCEQVTAALVEAGLELVEVRGAPDRPGLELVPLARRPLRERAEGL</sequence>
<evidence type="ECO:0000259" key="1">
    <source>
        <dbReference type="Pfam" id="PF13649"/>
    </source>
</evidence>
<dbReference type="AlphaFoldDB" id="A0A5C8ZFX2"/>
<keyword evidence="3" id="KW-1185">Reference proteome</keyword>
<dbReference type="PANTHER" id="PTHR42912">
    <property type="entry name" value="METHYLTRANSFERASE"/>
    <property type="match status" value="1"/>
</dbReference>
<dbReference type="PANTHER" id="PTHR42912:SF80">
    <property type="entry name" value="METHYLTRANSFERASE DOMAIN-CONTAINING PROTEIN"/>
    <property type="match status" value="1"/>
</dbReference>
<keyword evidence="2" id="KW-0808">Transferase</keyword>
<dbReference type="Gene3D" id="3.40.50.150">
    <property type="entry name" value="Vaccinia Virus protein VP39"/>
    <property type="match status" value="1"/>
</dbReference>
<dbReference type="InterPro" id="IPR041698">
    <property type="entry name" value="Methyltransf_25"/>
</dbReference>
<dbReference type="CDD" id="cd02440">
    <property type="entry name" value="AdoMet_MTases"/>
    <property type="match status" value="1"/>
</dbReference>
<evidence type="ECO:0000313" key="3">
    <source>
        <dbReference type="Proteomes" id="UP000321234"/>
    </source>
</evidence>
<protein>
    <submittedName>
        <fullName evidence="2">Class I SAM-dependent methyltransferase</fullName>
    </submittedName>
</protein>
<accession>A0A5C8ZFX2</accession>
<dbReference type="OrthoDB" id="9805171at2"/>
<dbReference type="GO" id="GO:0008168">
    <property type="term" value="F:methyltransferase activity"/>
    <property type="evidence" value="ECO:0007669"/>
    <property type="project" value="UniProtKB-KW"/>
</dbReference>
<evidence type="ECO:0000313" key="2">
    <source>
        <dbReference type="EMBL" id="TXR56103.1"/>
    </source>
</evidence>
<keyword evidence="2" id="KW-0489">Methyltransferase</keyword>
<gene>
    <name evidence="2" type="ORF">FMM08_11770</name>
</gene>
<name>A0A5C8ZFX2_9ACTN</name>
<dbReference type="InterPro" id="IPR029063">
    <property type="entry name" value="SAM-dependent_MTases_sf"/>
</dbReference>
<feature type="domain" description="Methyltransferase" evidence="1">
    <location>
        <begin position="41"/>
        <end position="137"/>
    </location>
</feature>
<dbReference type="Pfam" id="PF13649">
    <property type="entry name" value="Methyltransf_25"/>
    <property type="match status" value="1"/>
</dbReference>
<comment type="caution">
    <text evidence="2">The sequence shown here is derived from an EMBL/GenBank/DDBJ whole genome shotgun (WGS) entry which is preliminary data.</text>
</comment>
<dbReference type="RefSeq" id="WP_147926535.1">
    <property type="nucleotide sequence ID" value="NZ_VKAC01000006.1"/>
</dbReference>
<dbReference type="SUPFAM" id="SSF53335">
    <property type="entry name" value="S-adenosyl-L-methionine-dependent methyltransferases"/>
    <property type="match status" value="1"/>
</dbReference>
<dbReference type="Proteomes" id="UP000321234">
    <property type="component" value="Unassembled WGS sequence"/>
</dbReference>
<dbReference type="EMBL" id="VKAC01000006">
    <property type="protein sequence ID" value="TXR56103.1"/>
    <property type="molecule type" value="Genomic_DNA"/>
</dbReference>
<dbReference type="InterPro" id="IPR050508">
    <property type="entry name" value="Methyltransf_Superfamily"/>
</dbReference>
<proteinExistence type="predicted"/>